<dbReference type="Proteomes" id="UP000482960">
    <property type="component" value="Unassembled WGS sequence"/>
</dbReference>
<accession>A0A6V8LDR6</accession>
<evidence type="ECO:0000313" key="1">
    <source>
        <dbReference type="EMBL" id="GFJ94454.1"/>
    </source>
</evidence>
<dbReference type="SUPFAM" id="SSF74853">
    <property type="entry name" value="Lamin A/C globular tail domain"/>
    <property type="match status" value="1"/>
</dbReference>
<evidence type="ECO:0008006" key="3">
    <source>
        <dbReference type="Google" id="ProtNLM"/>
    </source>
</evidence>
<keyword evidence="2" id="KW-1185">Reference proteome</keyword>
<proteinExistence type="predicted"/>
<comment type="caution">
    <text evidence="1">The sequence shown here is derived from an EMBL/GenBank/DDBJ whole genome shotgun (WGS) entry which is preliminary data.</text>
</comment>
<dbReference type="AlphaFoldDB" id="A0A6V8LDR6"/>
<name>A0A6V8LDR6_9ACTN</name>
<sequence>MRPAYPAVRLSAWRHSGGPAPPVWFRRGVPIERYGVLAGQVVDCRVETTDTPHYQIRLRAPDGDYRAAVNVRSSLSPPDLLFLVDDDFRHPVTAGLAELPDGFTPLLSRPGGLALDFIRAGLFDRQGMRVVPTTLPGPDNDLGEFLDHYVRRLVGTDARAYVFGQRWGPEDRTPDKIFGFRPGNGVHDVHMNQGNSGRFGADNGVWQDGALVLRLPEGDRWVAFFLAFQSQSWHTDDATGHPITPPGPAPTGPELRVRIVAALVNPVGPAPERETVTLLNASPEPVRLDGWALVDRLAHRQPLTGTIAAGAALPVVVAAPVQLGNKGGTITLLDGEGLKADGVAYTKEQASQEGWSILF</sequence>
<gene>
    <name evidence="1" type="ORF">Prum_080960</name>
</gene>
<dbReference type="RefSeq" id="WP_345540046.1">
    <property type="nucleotide sequence ID" value="NZ_BAABJB010000028.1"/>
</dbReference>
<protein>
    <recommendedName>
        <fullName evidence="3">LTD domain-containing protein</fullName>
    </recommendedName>
</protein>
<reference evidence="1 2" key="1">
    <citation type="submission" date="2020-03" db="EMBL/GenBank/DDBJ databases">
        <title>Whole genome shotgun sequence of Phytohabitans rumicis NBRC 108638.</title>
        <authorList>
            <person name="Komaki H."/>
            <person name="Tamura T."/>
        </authorList>
    </citation>
    <scope>NUCLEOTIDE SEQUENCE [LARGE SCALE GENOMIC DNA]</scope>
    <source>
        <strain evidence="1 2">NBRC 108638</strain>
    </source>
</reference>
<reference evidence="1 2" key="2">
    <citation type="submission" date="2020-03" db="EMBL/GenBank/DDBJ databases">
        <authorList>
            <person name="Ichikawa N."/>
            <person name="Kimura A."/>
            <person name="Kitahashi Y."/>
            <person name="Uohara A."/>
        </authorList>
    </citation>
    <scope>NUCLEOTIDE SEQUENCE [LARGE SCALE GENOMIC DNA]</scope>
    <source>
        <strain evidence="1 2">NBRC 108638</strain>
    </source>
</reference>
<organism evidence="1 2">
    <name type="scientific">Phytohabitans rumicis</name>
    <dbReference type="NCBI Taxonomy" id="1076125"/>
    <lineage>
        <taxon>Bacteria</taxon>
        <taxon>Bacillati</taxon>
        <taxon>Actinomycetota</taxon>
        <taxon>Actinomycetes</taxon>
        <taxon>Micromonosporales</taxon>
        <taxon>Micromonosporaceae</taxon>
    </lineage>
</organism>
<dbReference type="EMBL" id="BLPG01000001">
    <property type="protein sequence ID" value="GFJ94454.1"/>
    <property type="molecule type" value="Genomic_DNA"/>
</dbReference>
<evidence type="ECO:0000313" key="2">
    <source>
        <dbReference type="Proteomes" id="UP000482960"/>
    </source>
</evidence>
<dbReference type="Pfam" id="PF10042">
    <property type="entry name" value="DUF2278"/>
    <property type="match status" value="1"/>
</dbReference>
<dbReference type="InterPro" id="IPR019268">
    <property type="entry name" value="DUF2278"/>
</dbReference>
<dbReference type="InterPro" id="IPR036415">
    <property type="entry name" value="Lamin_tail_dom_sf"/>
</dbReference>